<dbReference type="SUPFAM" id="SSF53822">
    <property type="entry name" value="Periplasmic binding protein-like I"/>
    <property type="match status" value="1"/>
</dbReference>
<dbReference type="AlphaFoldDB" id="A0A1M4VA04"/>
<evidence type="ECO:0000313" key="2">
    <source>
        <dbReference type="EMBL" id="SHE65762.1"/>
    </source>
</evidence>
<feature type="signal peptide" evidence="1">
    <location>
        <begin position="1"/>
        <end position="20"/>
    </location>
</feature>
<reference evidence="3" key="1">
    <citation type="submission" date="2016-11" db="EMBL/GenBank/DDBJ databases">
        <authorList>
            <person name="Varghese N."/>
            <person name="Submissions S."/>
        </authorList>
    </citation>
    <scope>NUCLEOTIDE SEQUENCE [LARGE SCALE GENOMIC DNA]</scope>
    <source>
        <strain evidence="3">DSM 18095</strain>
    </source>
</reference>
<dbReference type="RefSeq" id="WP_268807667.1">
    <property type="nucleotide sequence ID" value="NZ_FQTY01000004.1"/>
</dbReference>
<dbReference type="InterPro" id="IPR007487">
    <property type="entry name" value="ABC_transpt-TYRBP-like"/>
</dbReference>
<dbReference type="STRING" id="1123404.SAMN02745784_01434"/>
<keyword evidence="1" id="KW-0732">Signal</keyword>
<name>A0A1M4VA04_9FIRM</name>
<evidence type="ECO:0000256" key="1">
    <source>
        <dbReference type="SAM" id="SignalP"/>
    </source>
</evidence>
<keyword evidence="3" id="KW-1185">Reference proteome</keyword>
<feature type="chain" id="PRO_5039253188" evidence="1">
    <location>
        <begin position="21"/>
        <end position="125"/>
    </location>
</feature>
<dbReference type="Gene3D" id="3.40.50.2300">
    <property type="match status" value="1"/>
</dbReference>
<dbReference type="EMBL" id="FQTY01000004">
    <property type="protein sequence ID" value="SHE65762.1"/>
    <property type="molecule type" value="Genomic_DNA"/>
</dbReference>
<dbReference type="Proteomes" id="UP000184114">
    <property type="component" value="Unassembled WGS sequence"/>
</dbReference>
<protein>
    <submittedName>
        <fullName evidence="2">ABC transporter substrate binding protein</fullName>
    </submittedName>
</protein>
<evidence type="ECO:0000313" key="3">
    <source>
        <dbReference type="Proteomes" id="UP000184114"/>
    </source>
</evidence>
<dbReference type="Pfam" id="PF04392">
    <property type="entry name" value="ABC_sub_bind"/>
    <property type="match status" value="1"/>
</dbReference>
<dbReference type="PROSITE" id="PS51257">
    <property type="entry name" value="PROKAR_LIPOPROTEIN"/>
    <property type="match status" value="1"/>
</dbReference>
<accession>A0A1M4VA04</accession>
<sequence>MKKSKISKLVSLAVSGIVFLSGCNSNVNNPNSVSEEKIFKIGISQLADHPALDDARLGFEDGLKELGINAEIDYQNAQGDIPTTMSISQKFIKDKVDLIYAIATPAAQSAKQSTNDIPILFSAVT</sequence>
<dbReference type="PANTHER" id="PTHR35271:SF1">
    <property type="entry name" value="ABC TRANSPORTER, SUBSTRATE-BINDING LIPOPROTEIN"/>
    <property type="match status" value="1"/>
</dbReference>
<dbReference type="PANTHER" id="PTHR35271">
    <property type="entry name" value="ABC TRANSPORTER, SUBSTRATE-BINDING LIPOPROTEIN-RELATED"/>
    <property type="match status" value="1"/>
</dbReference>
<gene>
    <name evidence="2" type="ORF">SAMN02745784_01434</name>
</gene>
<proteinExistence type="predicted"/>
<dbReference type="InterPro" id="IPR028082">
    <property type="entry name" value="Peripla_BP_I"/>
</dbReference>
<feature type="non-terminal residue" evidence="2">
    <location>
        <position position="125"/>
    </location>
</feature>
<organism evidence="2 3">
    <name type="scientific">Tissierella praeacuta DSM 18095</name>
    <dbReference type="NCBI Taxonomy" id="1123404"/>
    <lineage>
        <taxon>Bacteria</taxon>
        <taxon>Bacillati</taxon>
        <taxon>Bacillota</taxon>
        <taxon>Tissierellia</taxon>
        <taxon>Tissierellales</taxon>
        <taxon>Tissierellaceae</taxon>
        <taxon>Tissierella</taxon>
    </lineage>
</organism>